<evidence type="ECO:0000313" key="4">
    <source>
        <dbReference type="Proteomes" id="UP001190700"/>
    </source>
</evidence>
<gene>
    <name evidence="3" type="ORF">CYMTET_30103</name>
</gene>
<protein>
    <submittedName>
        <fullName evidence="3">Uncharacterized protein</fullName>
    </submittedName>
</protein>
<feature type="transmembrane region" description="Helical" evidence="2">
    <location>
        <begin position="294"/>
        <end position="316"/>
    </location>
</feature>
<dbReference type="Proteomes" id="UP001190700">
    <property type="component" value="Unassembled WGS sequence"/>
</dbReference>
<evidence type="ECO:0000313" key="3">
    <source>
        <dbReference type="EMBL" id="KAK3260967.1"/>
    </source>
</evidence>
<feature type="region of interest" description="Disordered" evidence="1">
    <location>
        <begin position="1"/>
        <end position="45"/>
    </location>
</feature>
<feature type="region of interest" description="Disordered" evidence="1">
    <location>
        <begin position="237"/>
        <end position="273"/>
    </location>
</feature>
<accession>A0AAE0FJS1</accession>
<dbReference type="EMBL" id="LGRX02017278">
    <property type="protein sequence ID" value="KAK3260967.1"/>
    <property type="molecule type" value="Genomic_DNA"/>
</dbReference>
<feature type="region of interest" description="Disordered" evidence="1">
    <location>
        <begin position="143"/>
        <end position="207"/>
    </location>
</feature>
<feature type="compositionally biased region" description="Polar residues" evidence="1">
    <location>
        <begin position="1"/>
        <end position="11"/>
    </location>
</feature>
<sequence length="534" mass="54966">MASTRAINTSMLPPAVLSRRQTGAASSRKIRCSQNTQESKRWADSSGGAQAGVALSASILLACSPAVAQEIKYSPQLADTELTAAQVSVMSSDVSARFGPQDLYTLSSTALESAEERLADCKLDTCIKIFTKRVNELRDAEGLPPLEAGAPEDAVEAAAASRARARAERAAPKAEDERAARLAAQAAANAEREAAATEAAAAAEAEVEVEAESADAARQAAAREAAKKAEAAQIEAAKEAAAKRERSRELARQLQSEQGMSSSAPITGSAASKSYDAATKPSAAVEQKSSGPSLVGNFAGSIVTTAALAVGGVIALTDSLEQVKSGEYDAVLAKAKDKWEAYPNKAVLGATGATLIAADTIATSLPLFNLILPGLLQIAGLTVSGVLAYRYVKAGKELKDDLSFVDSKLPSDLPSAEDVKDTAAAGAKAFSALGDAKLDTSKVSELWEGQSNQVVTGAYGVASFAALLAANYVIHLPLLGLILPKVTELLGTFTAIAAVDRYGVRKLGTVSDDFDSAVGAIEKAAANLNLPGTK</sequence>
<name>A0AAE0FJS1_9CHLO</name>
<evidence type="ECO:0000256" key="2">
    <source>
        <dbReference type="SAM" id="Phobius"/>
    </source>
</evidence>
<organism evidence="3 4">
    <name type="scientific">Cymbomonas tetramitiformis</name>
    <dbReference type="NCBI Taxonomy" id="36881"/>
    <lineage>
        <taxon>Eukaryota</taxon>
        <taxon>Viridiplantae</taxon>
        <taxon>Chlorophyta</taxon>
        <taxon>Pyramimonadophyceae</taxon>
        <taxon>Pyramimonadales</taxon>
        <taxon>Pyramimonadaceae</taxon>
        <taxon>Cymbomonas</taxon>
    </lineage>
</organism>
<keyword evidence="2" id="KW-0812">Transmembrane</keyword>
<keyword evidence="4" id="KW-1185">Reference proteome</keyword>
<feature type="transmembrane region" description="Helical" evidence="2">
    <location>
        <begin position="374"/>
        <end position="392"/>
    </location>
</feature>
<feature type="compositionally biased region" description="Basic and acidic residues" evidence="1">
    <location>
        <begin position="237"/>
        <end position="251"/>
    </location>
</feature>
<keyword evidence="2" id="KW-1133">Transmembrane helix</keyword>
<feature type="compositionally biased region" description="Polar residues" evidence="1">
    <location>
        <begin position="253"/>
        <end position="272"/>
    </location>
</feature>
<evidence type="ECO:0000256" key="1">
    <source>
        <dbReference type="SAM" id="MobiDB-lite"/>
    </source>
</evidence>
<reference evidence="3 4" key="1">
    <citation type="journal article" date="2015" name="Genome Biol. Evol.">
        <title>Comparative Genomics of a Bacterivorous Green Alga Reveals Evolutionary Causalities and Consequences of Phago-Mixotrophic Mode of Nutrition.</title>
        <authorList>
            <person name="Burns J.A."/>
            <person name="Paasch A."/>
            <person name="Narechania A."/>
            <person name="Kim E."/>
        </authorList>
    </citation>
    <scope>NUCLEOTIDE SEQUENCE [LARGE SCALE GENOMIC DNA]</scope>
    <source>
        <strain evidence="3 4">PLY_AMNH</strain>
    </source>
</reference>
<feature type="compositionally biased region" description="Basic and acidic residues" evidence="1">
    <location>
        <begin position="165"/>
        <end position="180"/>
    </location>
</feature>
<comment type="caution">
    <text evidence="3">The sequence shown here is derived from an EMBL/GenBank/DDBJ whole genome shotgun (WGS) entry which is preliminary data.</text>
</comment>
<proteinExistence type="predicted"/>
<keyword evidence="2" id="KW-0472">Membrane</keyword>
<feature type="compositionally biased region" description="Low complexity" evidence="1">
    <location>
        <begin position="147"/>
        <end position="162"/>
    </location>
</feature>
<dbReference type="AlphaFoldDB" id="A0AAE0FJS1"/>